<evidence type="ECO:0000256" key="3">
    <source>
        <dbReference type="ARBA" id="ARBA00007931"/>
    </source>
</evidence>
<evidence type="ECO:0000256" key="9">
    <source>
        <dbReference type="ARBA" id="ARBA00022833"/>
    </source>
</evidence>
<comment type="similarity">
    <text evidence="3">Belongs to the peptidase M50B family.</text>
</comment>
<keyword evidence="8" id="KW-0378">Hydrolase</keyword>
<proteinExistence type="inferred from homology"/>
<feature type="transmembrane region" description="Helical" evidence="13">
    <location>
        <begin position="182"/>
        <end position="203"/>
    </location>
</feature>
<name>A0ABV2CQ11_9RHOO</name>
<organism evidence="15 16">
    <name type="scientific">Uliginosibacterium paludis</name>
    <dbReference type="NCBI Taxonomy" id="1615952"/>
    <lineage>
        <taxon>Bacteria</taxon>
        <taxon>Pseudomonadati</taxon>
        <taxon>Pseudomonadota</taxon>
        <taxon>Betaproteobacteria</taxon>
        <taxon>Rhodocyclales</taxon>
        <taxon>Zoogloeaceae</taxon>
        <taxon>Uliginosibacterium</taxon>
    </lineage>
</organism>
<keyword evidence="7" id="KW-0479">Metal-binding</keyword>
<evidence type="ECO:0000259" key="14">
    <source>
        <dbReference type="Pfam" id="PF02163"/>
    </source>
</evidence>
<evidence type="ECO:0000256" key="7">
    <source>
        <dbReference type="ARBA" id="ARBA00022723"/>
    </source>
</evidence>
<protein>
    <submittedName>
        <fullName evidence="15">Site-2 protease family protein</fullName>
    </submittedName>
</protein>
<keyword evidence="6 13" id="KW-0812">Transmembrane</keyword>
<evidence type="ECO:0000256" key="11">
    <source>
        <dbReference type="ARBA" id="ARBA00023049"/>
    </source>
</evidence>
<reference evidence="15 16" key="1">
    <citation type="submission" date="2024-07" db="EMBL/GenBank/DDBJ databases">
        <title>Uliginosibacterium paludis KCTC:42655.</title>
        <authorList>
            <person name="Kim M.K."/>
        </authorList>
    </citation>
    <scope>NUCLEOTIDE SEQUENCE [LARGE SCALE GENOMIC DNA]</scope>
    <source>
        <strain evidence="15 16">KCTC 42655</strain>
    </source>
</reference>
<dbReference type="EMBL" id="JBEWLZ010000004">
    <property type="protein sequence ID" value="MET1489999.1"/>
    <property type="molecule type" value="Genomic_DNA"/>
</dbReference>
<dbReference type="PANTHER" id="PTHR35864:SF1">
    <property type="entry name" value="ZINC METALLOPROTEASE YWHC-RELATED"/>
    <property type="match status" value="1"/>
</dbReference>
<comment type="cofactor">
    <cofactor evidence="1">
        <name>Zn(2+)</name>
        <dbReference type="ChEBI" id="CHEBI:29105"/>
    </cofactor>
</comment>
<dbReference type="GO" id="GO:0008233">
    <property type="term" value="F:peptidase activity"/>
    <property type="evidence" value="ECO:0007669"/>
    <property type="project" value="UniProtKB-KW"/>
</dbReference>
<keyword evidence="10 13" id="KW-1133">Transmembrane helix</keyword>
<dbReference type="InterPro" id="IPR044537">
    <property type="entry name" value="Rip2-like"/>
</dbReference>
<feature type="transmembrane region" description="Helical" evidence="13">
    <location>
        <begin position="6"/>
        <end position="34"/>
    </location>
</feature>
<dbReference type="InterPro" id="IPR052348">
    <property type="entry name" value="Metallopeptidase_M50B"/>
</dbReference>
<keyword evidence="5 15" id="KW-0645">Protease</keyword>
<sequence>MNDILINIVIWAIPVLLAITLHEAAHGYVARMFGDPTAHLMGRITLNPLKHVDPVGTLLVPGGIVLMNAVTGASFPPFGWAKAVPVDFSRLRRPKADMFWVAAAGPAANFAQAIIWAVLLGLAVRMSAPGSVWLEICQRGMLVNIGLMVLNLIPVPPLDGGRIAVSLLPIRQAIVWAKIEPYGFFIVIGLLYFGMLDIVYRLVAPPLMRFLLLFSGV</sequence>
<comment type="subcellular location">
    <subcellularLocation>
        <location evidence="2">Cell membrane</location>
        <topology evidence="2">Multi-pass membrane protein</topology>
    </subcellularLocation>
</comment>
<gene>
    <name evidence="15" type="ORF">ABVT11_09190</name>
</gene>
<dbReference type="RefSeq" id="WP_345923395.1">
    <property type="nucleotide sequence ID" value="NZ_JBDIVF010000001.1"/>
</dbReference>
<feature type="transmembrane region" description="Helical" evidence="13">
    <location>
        <begin position="98"/>
        <end position="124"/>
    </location>
</feature>
<keyword evidence="11" id="KW-0482">Metalloprotease</keyword>
<evidence type="ECO:0000256" key="2">
    <source>
        <dbReference type="ARBA" id="ARBA00004651"/>
    </source>
</evidence>
<accession>A0ABV2CQ11</accession>
<evidence type="ECO:0000256" key="13">
    <source>
        <dbReference type="SAM" id="Phobius"/>
    </source>
</evidence>
<evidence type="ECO:0000256" key="12">
    <source>
        <dbReference type="ARBA" id="ARBA00023136"/>
    </source>
</evidence>
<evidence type="ECO:0000313" key="16">
    <source>
        <dbReference type="Proteomes" id="UP001548590"/>
    </source>
</evidence>
<evidence type="ECO:0000256" key="8">
    <source>
        <dbReference type="ARBA" id="ARBA00022801"/>
    </source>
</evidence>
<dbReference type="PANTHER" id="PTHR35864">
    <property type="entry name" value="ZINC METALLOPROTEASE MJ0611-RELATED"/>
    <property type="match status" value="1"/>
</dbReference>
<feature type="domain" description="Peptidase M50" evidence="14">
    <location>
        <begin position="133"/>
        <end position="191"/>
    </location>
</feature>
<feature type="transmembrane region" description="Helical" evidence="13">
    <location>
        <begin position="55"/>
        <end position="78"/>
    </location>
</feature>
<evidence type="ECO:0000256" key="10">
    <source>
        <dbReference type="ARBA" id="ARBA00022989"/>
    </source>
</evidence>
<evidence type="ECO:0000313" key="15">
    <source>
        <dbReference type="EMBL" id="MET1489999.1"/>
    </source>
</evidence>
<comment type="caution">
    <text evidence="15">The sequence shown here is derived from an EMBL/GenBank/DDBJ whole genome shotgun (WGS) entry which is preliminary data.</text>
</comment>
<evidence type="ECO:0000256" key="5">
    <source>
        <dbReference type="ARBA" id="ARBA00022670"/>
    </source>
</evidence>
<feature type="domain" description="Peptidase M50" evidence="14">
    <location>
        <begin position="12"/>
        <end position="120"/>
    </location>
</feature>
<dbReference type="Proteomes" id="UP001548590">
    <property type="component" value="Unassembled WGS sequence"/>
</dbReference>
<dbReference type="Pfam" id="PF02163">
    <property type="entry name" value="Peptidase_M50"/>
    <property type="match status" value="2"/>
</dbReference>
<dbReference type="CDD" id="cd06158">
    <property type="entry name" value="S2P-M50_like_1"/>
    <property type="match status" value="1"/>
</dbReference>
<keyword evidence="12 13" id="KW-0472">Membrane</keyword>
<evidence type="ECO:0000256" key="1">
    <source>
        <dbReference type="ARBA" id="ARBA00001947"/>
    </source>
</evidence>
<dbReference type="InterPro" id="IPR008915">
    <property type="entry name" value="Peptidase_M50"/>
</dbReference>
<keyword evidence="16" id="KW-1185">Reference proteome</keyword>
<evidence type="ECO:0000256" key="6">
    <source>
        <dbReference type="ARBA" id="ARBA00022692"/>
    </source>
</evidence>
<evidence type="ECO:0000256" key="4">
    <source>
        <dbReference type="ARBA" id="ARBA00022475"/>
    </source>
</evidence>
<keyword evidence="4" id="KW-1003">Cell membrane</keyword>
<keyword evidence="9" id="KW-0862">Zinc</keyword>
<dbReference type="GO" id="GO:0006508">
    <property type="term" value="P:proteolysis"/>
    <property type="evidence" value="ECO:0007669"/>
    <property type="project" value="UniProtKB-KW"/>
</dbReference>